<gene>
    <name evidence="2" type="ORF">TCEB3V08_LOCUS10748</name>
</gene>
<name>A0A7R9DAF0_TIMCR</name>
<sequence>MLWYTEGQDEEEEDLMFSPALMARRASESWINTPPIEWSDGPRTWRPVTQLAHSSCASLGGFKSVPAPIPVQRKKSLPDVQGLPKATDPMSREEVSVLSSARREEIRKMADEAERLRANPLLYLVSPHVKVRLAAHGASVGNTMTLMTLKLRACIILGSTQLLFRIRLCVLAGGMRNLLVKEVDPHLSGGKVEILEKKITLSTPDQKSNPDLTVIGSSLYYESDAQDHAAIEAANALVVLSPTAEDGEIEDWFSRQQLVMLVLFVNISLAIMFFKLLT</sequence>
<proteinExistence type="predicted"/>
<organism evidence="2">
    <name type="scientific">Timema cristinae</name>
    <name type="common">Walking stick</name>
    <dbReference type="NCBI Taxonomy" id="61476"/>
    <lineage>
        <taxon>Eukaryota</taxon>
        <taxon>Metazoa</taxon>
        <taxon>Ecdysozoa</taxon>
        <taxon>Arthropoda</taxon>
        <taxon>Hexapoda</taxon>
        <taxon>Insecta</taxon>
        <taxon>Pterygota</taxon>
        <taxon>Neoptera</taxon>
        <taxon>Polyneoptera</taxon>
        <taxon>Phasmatodea</taxon>
        <taxon>Timematodea</taxon>
        <taxon>Timematoidea</taxon>
        <taxon>Timematidae</taxon>
        <taxon>Timema</taxon>
    </lineage>
</organism>
<feature type="transmembrane region" description="Helical" evidence="1">
    <location>
        <begin position="258"/>
        <end position="277"/>
    </location>
</feature>
<protein>
    <submittedName>
        <fullName evidence="2">Uncharacterized protein</fullName>
    </submittedName>
</protein>
<evidence type="ECO:0000313" key="2">
    <source>
        <dbReference type="EMBL" id="CAD7411003.1"/>
    </source>
</evidence>
<reference evidence="2" key="1">
    <citation type="submission" date="2020-11" db="EMBL/GenBank/DDBJ databases">
        <authorList>
            <person name="Tran Van P."/>
        </authorList>
    </citation>
    <scope>NUCLEOTIDE SEQUENCE</scope>
</reference>
<keyword evidence="1" id="KW-1133">Transmembrane helix</keyword>
<accession>A0A7R9DAF0</accession>
<dbReference type="AlphaFoldDB" id="A0A7R9DAF0"/>
<evidence type="ECO:0000256" key="1">
    <source>
        <dbReference type="SAM" id="Phobius"/>
    </source>
</evidence>
<dbReference type="EMBL" id="OC321964">
    <property type="protein sequence ID" value="CAD7411003.1"/>
    <property type="molecule type" value="Genomic_DNA"/>
</dbReference>
<keyword evidence="1" id="KW-0472">Membrane</keyword>
<keyword evidence="1" id="KW-0812">Transmembrane</keyword>